<organism evidence="2 3">
    <name type="scientific">Actinoplanes italicus</name>
    <dbReference type="NCBI Taxonomy" id="113567"/>
    <lineage>
        <taxon>Bacteria</taxon>
        <taxon>Bacillati</taxon>
        <taxon>Actinomycetota</taxon>
        <taxon>Actinomycetes</taxon>
        <taxon>Micromonosporales</taxon>
        <taxon>Micromonosporaceae</taxon>
        <taxon>Actinoplanes</taxon>
    </lineage>
</organism>
<dbReference type="PANTHER" id="PTHR32401:SF48">
    <property type="entry name" value="LEGUME LECTIN DOMAIN-CONTAINING PROTEIN"/>
    <property type="match status" value="1"/>
</dbReference>
<comment type="caution">
    <text evidence="2">The sequence shown here is derived from an EMBL/GenBank/DDBJ whole genome shotgun (WGS) entry which is preliminary data.</text>
</comment>
<evidence type="ECO:0000313" key="3">
    <source>
        <dbReference type="Proteomes" id="UP000239415"/>
    </source>
</evidence>
<keyword evidence="1" id="KW-0732">Signal</keyword>
<evidence type="ECO:0000256" key="1">
    <source>
        <dbReference type="SAM" id="SignalP"/>
    </source>
</evidence>
<dbReference type="Gene3D" id="2.60.120.200">
    <property type="match status" value="1"/>
</dbReference>
<dbReference type="PANTHER" id="PTHR32401">
    <property type="entry name" value="CONCANAVALIN A-LIKE LECTIN FAMILY PROTEIN"/>
    <property type="match status" value="1"/>
</dbReference>
<dbReference type="EMBL" id="PVMZ01000006">
    <property type="protein sequence ID" value="PRX21270.1"/>
    <property type="molecule type" value="Genomic_DNA"/>
</dbReference>
<protein>
    <submittedName>
        <fullName evidence="2">Legume-like lectin family protein</fullName>
    </submittedName>
</protein>
<gene>
    <name evidence="2" type="ORF">CLV67_10644</name>
</gene>
<dbReference type="SUPFAM" id="SSF49899">
    <property type="entry name" value="Concanavalin A-like lectins/glucanases"/>
    <property type="match status" value="1"/>
</dbReference>
<feature type="signal peptide" evidence="1">
    <location>
        <begin position="1"/>
        <end position="33"/>
    </location>
</feature>
<name>A0A2T0KD90_9ACTN</name>
<dbReference type="Pfam" id="PF18483">
    <property type="entry name" value="Lectin_L-type_dom"/>
    <property type="match status" value="1"/>
</dbReference>
<feature type="chain" id="PRO_5015684998" evidence="1">
    <location>
        <begin position="34"/>
        <end position="250"/>
    </location>
</feature>
<dbReference type="InterPro" id="IPR013320">
    <property type="entry name" value="ConA-like_dom_sf"/>
</dbReference>
<keyword evidence="3" id="KW-1185">Reference proteome</keyword>
<reference evidence="2 3" key="1">
    <citation type="submission" date="2018-03" db="EMBL/GenBank/DDBJ databases">
        <title>Genomic Encyclopedia of Archaeal and Bacterial Type Strains, Phase II (KMG-II): from individual species to whole genera.</title>
        <authorList>
            <person name="Goeker M."/>
        </authorList>
    </citation>
    <scope>NUCLEOTIDE SEQUENCE [LARGE SCALE GENOMIC DNA]</scope>
    <source>
        <strain evidence="2 3">DSM 43146</strain>
    </source>
</reference>
<proteinExistence type="predicted"/>
<dbReference type="InterPro" id="IPR056573">
    <property type="entry name" value="Lectin_L-type_dom"/>
</dbReference>
<sequence length="250" mass="26914">MRCFRSSRVARGGLWASAMLSIVAAVNSPGAFAADSEPPYTPPLALNGTASLMWRAGDDERVIRLTDGGYRQTGSAWSMQQIDLTESFETRFTAHLRGGHGGADGIAFVAQSQSPRALGGWGGGLGYRGIRDSVAVEFDIYQNQPDPSSNHLAVSLGGNPDRYDSAAESSIPLYGKPFQVRVRYDADNWRLQVFVRALTPGAPEELMLDQKVALANRTGASSGWIGFTGSTGHLTARQDVYEWTVTTPQA</sequence>
<accession>A0A2T0KD90</accession>
<dbReference type="GO" id="GO:0030246">
    <property type="term" value="F:carbohydrate binding"/>
    <property type="evidence" value="ECO:0007669"/>
    <property type="project" value="UniProtKB-KW"/>
</dbReference>
<dbReference type="AlphaFoldDB" id="A0A2T0KD90"/>
<dbReference type="InterPro" id="IPR050258">
    <property type="entry name" value="Leguminous_Lectin"/>
</dbReference>
<dbReference type="OrthoDB" id="3291962at2"/>
<keyword evidence="2" id="KW-0430">Lectin</keyword>
<dbReference type="CDD" id="cd01951">
    <property type="entry name" value="lectin_L-type"/>
    <property type="match status" value="1"/>
</dbReference>
<dbReference type="Proteomes" id="UP000239415">
    <property type="component" value="Unassembled WGS sequence"/>
</dbReference>
<evidence type="ECO:0000313" key="2">
    <source>
        <dbReference type="EMBL" id="PRX21270.1"/>
    </source>
</evidence>